<feature type="compositionally biased region" description="Acidic residues" evidence="1">
    <location>
        <begin position="102"/>
        <end position="113"/>
    </location>
</feature>
<protein>
    <recommendedName>
        <fullName evidence="3">YARHG domain-containing protein</fullName>
    </recommendedName>
</protein>
<name>A0A0R2HAT2_9FIRM</name>
<feature type="transmembrane region" description="Helical" evidence="2">
    <location>
        <begin position="137"/>
        <end position="158"/>
    </location>
</feature>
<accession>A0A0R2HAT2</accession>
<dbReference type="EMBL" id="JQBL01000015">
    <property type="protein sequence ID" value="KRN50034.1"/>
    <property type="molecule type" value="Genomic_DNA"/>
</dbReference>
<dbReference type="Pfam" id="PF13308">
    <property type="entry name" value="YARHG"/>
    <property type="match status" value="1"/>
</dbReference>
<dbReference type="Gene3D" id="1.20.58.1690">
    <property type="match status" value="1"/>
</dbReference>
<evidence type="ECO:0000259" key="3">
    <source>
        <dbReference type="SMART" id="SM01324"/>
    </source>
</evidence>
<keyword evidence="2" id="KW-0472">Membrane</keyword>
<dbReference type="PATRIC" id="fig|1410657.5.peg.507"/>
<dbReference type="Proteomes" id="UP000051841">
    <property type="component" value="Unassembled WGS sequence"/>
</dbReference>
<dbReference type="SMART" id="SM01324">
    <property type="entry name" value="YARHG"/>
    <property type="match status" value="1"/>
</dbReference>
<proteinExistence type="predicted"/>
<sequence>MEGSVFCGHCGYKLPEDLLNDDDNHKSEESVIDDNQEMEKNSIEDEDQVDLDSAALNDKVELDEDQKEDNDQEIIEENDLSEAIDDNVQNEDENSNKKFEFDDTNDSVEEENKEETISEENTNNHSSPESSKQTKKALLIALCFVLAVGVFTGGFYFLNKKSDTTKTKSSSLTSTVKTKSDDKIHITLSAVEPAYTVNENNADIDYTKTKFHWRTDSDGTKSQEIINNIKNEYFKYSKSTGLKNGEEVTVTINIDEDDYTVTGQKSFVVNYDTSKYEARVNGQTVDERIRDADGYVFENSDSEYLTASQLSSIKTPTQLRIAINEIYARHGYSFIKNPSIQRYFDAKNWYYKDEYLYEDSQMVWNTYEDANLKTLAKLRKGKLKYNPSSELSV</sequence>
<keyword evidence="2" id="KW-1133">Transmembrane helix</keyword>
<keyword evidence="5" id="KW-1185">Reference proteome</keyword>
<evidence type="ECO:0000256" key="1">
    <source>
        <dbReference type="SAM" id="MobiDB-lite"/>
    </source>
</evidence>
<feature type="region of interest" description="Disordered" evidence="1">
    <location>
        <begin position="14"/>
        <end position="130"/>
    </location>
</feature>
<evidence type="ECO:0000313" key="4">
    <source>
        <dbReference type="EMBL" id="KRN50034.1"/>
    </source>
</evidence>
<feature type="compositionally biased region" description="Acidic residues" evidence="1">
    <location>
        <begin position="61"/>
        <end position="93"/>
    </location>
</feature>
<dbReference type="InterPro" id="IPR025582">
    <property type="entry name" value="YARHG_dom"/>
</dbReference>
<feature type="domain" description="YARHG" evidence="3">
    <location>
        <begin position="293"/>
        <end position="380"/>
    </location>
</feature>
<dbReference type="InterPro" id="IPR038434">
    <property type="entry name" value="YARHG_sf"/>
</dbReference>
<gene>
    <name evidence="4" type="ORF">IV49_GL000480</name>
</gene>
<evidence type="ECO:0000313" key="5">
    <source>
        <dbReference type="Proteomes" id="UP000051841"/>
    </source>
</evidence>
<dbReference type="AlphaFoldDB" id="A0A0R2HAT2"/>
<keyword evidence="2" id="KW-0812">Transmembrane</keyword>
<comment type="caution">
    <text evidence="4">The sequence shown here is derived from an EMBL/GenBank/DDBJ whole genome shotgun (WGS) entry which is preliminary data.</text>
</comment>
<evidence type="ECO:0000256" key="2">
    <source>
        <dbReference type="SAM" id="Phobius"/>
    </source>
</evidence>
<reference evidence="4 5" key="1">
    <citation type="journal article" date="2015" name="Genome Announc.">
        <title>Expanding the biotechnology potential of lactobacilli through comparative genomics of 213 strains and associated genera.</title>
        <authorList>
            <person name="Sun Z."/>
            <person name="Harris H.M."/>
            <person name="McCann A."/>
            <person name="Guo C."/>
            <person name="Argimon S."/>
            <person name="Zhang W."/>
            <person name="Yang X."/>
            <person name="Jeffery I.B."/>
            <person name="Cooney J.C."/>
            <person name="Kagawa T.F."/>
            <person name="Liu W."/>
            <person name="Song Y."/>
            <person name="Salvetti E."/>
            <person name="Wrobel A."/>
            <person name="Rasinkangas P."/>
            <person name="Parkhill J."/>
            <person name="Rea M.C."/>
            <person name="O'Sullivan O."/>
            <person name="Ritari J."/>
            <person name="Douillard F.P."/>
            <person name="Paul Ross R."/>
            <person name="Yang R."/>
            <person name="Briner A.E."/>
            <person name="Felis G.E."/>
            <person name="de Vos W.M."/>
            <person name="Barrangou R."/>
            <person name="Klaenhammer T.R."/>
            <person name="Caufield P.W."/>
            <person name="Cui Y."/>
            <person name="Zhang H."/>
            <person name="O'Toole P.W."/>
        </authorList>
    </citation>
    <scope>NUCLEOTIDE SEQUENCE [LARGE SCALE GENOMIC DNA]</scope>
    <source>
        <strain evidence="4 5">DSM 20405</strain>
    </source>
</reference>
<organism evidence="4 5">
    <name type="scientific">Kandleria vitulina DSM 20405</name>
    <dbReference type="NCBI Taxonomy" id="1410657"/>
    <lineage>
        <taxon>Bacteria</taxon>
        <taxon>Bacillati</taxon>
        <taxon>Bacillota</taxon>
        <taxon>Erysipelotrichia</taxon>
        <taxon>Erysipelotrichales</taxon>
        <taxon>Coprobacillaceae</taxon>
        <taxon>Kandleria</taxon>
    </lineage>
</organism>